<protein>
    <submittedName>
        <fullName evidence="10">Uncharacterized protein</fullName>
    </submittedName>
</protein>
<keyword evidence="2" id="KW-0444">Lipid biosynthesis</keyword>
<feature type="transmembrane region" description="Helical" evidence="9">
    <location>
        <begin position="305"/>
        <end position="324"/>
    </location>
</feature>
<dbReference type="GO" id="GO:0016740">
    <property type="term" value="F:transferase activity"/>
    <property type="evidence" value="ECO:0007669"/>
    <property type="project" value="UniProtKB-ARBA"/>
</dbReference>
<evidence type="ECO:0000313" key="11">
    <source>
        <dbReference type="Proteomes" id="UP001055712"/>
    </source>
</evidence>
<keyword evidence="4 9" id="KW-1133">Transmembrane helix</keyword>
<evidence type="ECO:0000313" key="10">
    <source>
        <dbReference type="EMBL" id="KAI3431003.1"/>
    </source>
</evidence>
<keyword evidence="3 9" id="KW-0812">Transmembrane</keyword>
<evidence type="ECO:0000256" key="9">
    <source>
        <dbReference type="SAM" id="Phobius"/>
    </source>
</evidence>
<gene>
    <name evidence="10" type="ORF">D9Q98_009405</name>
</gene>
<evidence type="ECO:0000256" key="7">
    <source>
        <dbReference type="ARBA" id="ARBA00023209"/>
    </source>
</evidence>
<dbReference type="Pfam" id="PF04191">
    <property type="entry name" value="PEMT"/>
    <property type="match status" value="1"/>
</dbReference>
<feature type="transmembrane region" description="Helical" evidence="9">
    <location>
        <begin position="197"/>
        <end position="222"/>
    </location>
</feature>
<dbReference type="AlphaFoldDB" id="A0A9D4TPD7"/>
<feature type="transmembrane region" description="Helical" evidence="9">
    <location>
        <begin position="251"/>
        <end position="278"/>
    </location>
</feature>
<reference evidence="10" key="1">
    <citation type="journal article" date="2019" name="Plant J.">
        <title>Chlorella vulgaris genome assembly and annotation reveals the molecular basis for metabolic acclimation to high light conditions.</title>
        <authorList>
            <person name="Cecchin M."/>
            <person name="Marcolungo L."/>
            <person name="Rossato M."/>
            <person name="Girolomoni L."/>
            <person name="Cosentino E."/>
            <person name="Cuine S."/>
            <person name="Li-Beisson Y."/>
            <person name="Delledonne M."/>
            <person name="Ballottari M."/>
        </authorList>
    </citation>
    <scope>NUCLEOTIDE SEQUENCE</scope>
    <source>
        <strain evidence="10">211/11P</strain>
    </source>
</reference>
<keyword evidence="11" id="KW-1185">Reference proteome</keyword>
<dbReference type="GO" id="GO:0012505">
    <property type="term" value="C:endomembrane system"/>
    <property type="evidence" value="ECO:0007669"/>
    <property type="project" value="UniProtKB-SubCell"/>
</dbReference>
<reference evidence="10" key="2">
    <citation type="submission" date="2020-11" db="EMBL/GenBank/DDBJ databases">
        <authorList>
            <person name="Cecchin M."/>
            <person name="Marcolungo L."/>
            <person name="Rossato M."/>
            <person name="Girolomoni L."/>
            <person name="Cosentino E."/>
            <person name="Cuine S."/>
            <person name="Li-Beisson Y."/>
            <person name="Delledonne M."/>
            <person name="Ballottari M."/>
        </authorList>
    </citation>
    <scope>NUCLEOTIDE SEQUENCE</scope>
    <source>
        <strain evidence="10">211/11P</strain>
        <tissue evidence="10">Whole cell</tissue>
    </source>
</reference>
<evidence type="ECO:0000256" key="8">
    <source>
        <dbReference type="ARBA" id="ARBA00023264"/>
    </source>
</evidence>
<evidence type="ECO:0000256" key="2">
    <source>
        <dbReference type="ARBA" id="ARBA00022516"/>
    </source>
</evidence>
<sequence>MLGQTFRRLAPCSPPSIAAPLQRGAGNKIIRAQYEHRRQPHNVGSLPRAAARRHLTTVQAAAEPFQPERPFHKGVVDAGEPEPGPRILGRFTLSDMHYAVNVVYWSLLLVSVLTGNELISRLVHFEVYSTLMFAASALFTLYHSVRFATDLRRHMKTEARRDWRLVLRYLWNAVFWLGFVLWYAVPPASGVPDYTGAPGVVMCLFGAVLAAGATLQAGMFSFMGAPHVPGRLHTGGVYALLRHPQALGNMLFLIGFSVAGGALWACAAFCAAFALYVATVVPQEERMLREAFGEKYERYMQRTPAFAWGLVLLLIVEVVLMTRFQPWANPH</sequence>
<evidence type="ECO:0000256" key="5">
    <source>
        <dbReference type="ARBA" id="ARBA00023098"/>
    </source>
</evidence>
<keyword evidence="7" id="KW-0594">Phospholipid biosynthesis</keyword>
<dbReference type="Gene3D" id="1.20.120.1630">
    <property type="match status" value="1"/>
</dbReference>
<dbReference type="OrthoDB" id="422086at2759"/>
<evidence type="ECO:0000256" key="3">
    <source>
        <dbReference type="ARBA" id="ARBA00022692"/>
    </source>
</evidence>
<dbReference type="Proteomes" id="UP001055712">
    <property type="component" value="Unassembled WGS sequence"/>
</dbReference>
<dbReference type="PANTHER" id="PTHR12714">
    <property type="entry name" value="PROTEIN-S ISOPRENYLCYSTEINE O-METHYLTRANSFERASE"/>
    <property type="match status" value="1"/>
</dbReference>
<feature type="transmembrane region" description="Helical" evidence="9">
    <location>
        <begin position="127"/>
        <end position="145"/>
    </location>
</feature>
<dbReference type="PANTHER" id="PTHR12714:SF9">
    <property type="entry name" value="PROTEIN-S-ISOPRENYLCYSTEINE O-METHYLTRANSFERASE"/>
    <property type="match status" value="1"/>
</dbReference>
<dbReference type="EMBL" id="SIDB01000007">
    <property type="protein sequence ID" value="KAI3431003.1"/>
    <property type="molecule type" value="Genomic_DNA"/>
</dbReference>
<feature type="transmembrane region" description="Helical" evidence="9">
    <location>
        <begin position="96"/>
        <end position="115"/>
    </location>
</feature>
<name>A0A9D4TPD7_CHLVU</name>
<evidence type="ECO:0000256" key="6">
    <source>
        <dbReference type="ARBA" id="ARBA00023136"/>
    </source>
</evidence>
<keyword evidence="8" id="KW-1208">Phospholipid metabolism</keyword>
<evidence type="ECO:0000256" key="1">
    <source>
        <dbReference type="ARBA" id="ARBA00004127"/>
    </source>
</evidence>
<proteinExistence type="predicted"/>
<comment type="subcellular location">
    <subcellularLocation>
        <location evidence="1">Endomembrane system</location>
        <topology evidence="1">Multi-pass membrane protein</topology>
    </subcellularLocation>
</comment>
<dbReference type="GO" id="GO:0008654">
    <property type="term" value="P:phospholipid biosynthetic process"/>
    <property type="evidence" value="ECO:0007669"/>
    <property type="project" value="UniProtKB-KW"/>
</dbReference>
<comment type="caution">
    <text evidence="10">The sequence shown here is derived from an EMBL/GenBank/DDBJ whole genome shotgun (WGS) entry which is preliminary data.</text>
</comment>
<evidence type="ECO:0000256" key="4">
    <source>
        <dbReference type="ARBA" id="ARBA00022989"/>
    </source>
</evidence>
<keyword evidence="5" id="KW-0443">Lipid metabolism</keyword>
<accession>A0A9D4TPD7</accession>
<dbReference type="InterPro" id="IPR007318">
    <property type="entry name" value="Phopholipid_MeTrfase"/>
</dbReference>
<organism evidence="10 11">
    <name type="scientific">Chlorella vulgaris</name>
    <name type="common">Green alga</name>
    <dbReference type="NCBI Taxonomy" id="3077"/>
    <lineage>
        <taxon>Eukaryota</taxon>
        <taxon>Viridiplantae</taxon>
        <taxon>Chlorophyta</taxon>
        <taxon>core chlorophytes</taxon>
        <taxon>Trebouxiophyceae</taxon>
        <taxon>Chlorellales</taxon>
        <taxon>Chlorellaceae</taxon>
        <taxon>Chlorella clade</taxon>
        <taxon>Chlorella</taxon>
    </lineage>
</organism>
<feature type="transmembrane region" description="Helical" evidence="9">
    <location>
        <begin position="166"/>
        <end position="185"/>
    </location>
</feature>
<keyword evidence="6 9" id="KW-0472">Membrane</keyword>